<dbReference type="STRING" id="390640.SAMN04488034_10736"/>
<evidence type="ECO:0000256" key="1">
    <source>
        <dbReference type="SAM" id="SignalP"/>
    </source>
</evidence>
<sequence length="362" mass="41210">MRVLKKCFCPWFTISFLALILSCQESIPETFEEYEVSQIQSDTRLFELVSRTTLKDGSKDNILDGANNITIVLPVTVIVNGITIEVRTESDYQLIENAIEAYSDDDDEIQIKFPIDIIFSDYTQVTVFNQSELNTYISESSDEDELDEDIECINFKYPLTFEVLASNASIPTTIIVSNDAEFFALLDNLEDYIAVHLNLPIVLILSDGYELMISSLESLESAIENNVDTCDEDDDFDYDDDDEDVLLDFLTQGNWTIEEYTTENGEFTEEYNGYTFSFNSNMDVKASNDETTVSGKWNIESRDTNKLFLVLDFATSAPFEALNQKWEVTEIEVDNLELEIESELAGDLETLVFEKLEDDTAP</sequence>
<accession>A0A1H5NZ56</accession>
<feature type="chain" id="PRO_5011610651" description="DUF1735 domain-containing protein" evidence="1">
    <location>
        <begin position="21"/>
        <end position="362"/>
    </location>
</feature>
<gene>
    <name evidence="2" type="ORF">SAMN04488034_10736</name>
</gene>
<reference evidence="2 3" key="1">
    <citation type="submission" date="2016-10" db="EMBL/GenBank/DDBJ databases">
        <authorList>
            <person name="de Groot N.N."/>
        </authorList>
    </citation>
    <scope>NUCLEOTIDE SEQUENCE [LARGE SCALE GENOMIC DNA]</scope>
    <source>
        <strain evidence="2 3">DSM 23553</strain>
    </source>
</reference>
<evidence type="ECO:0000313" key="3">
    <source>
        <dbReference type="Proteomes" id="UP000199448"/>
    </source>
</evidence>
<keyword evidence="1" id="KW-0732">Signal</keyword>
<organism evidence="2 3">
    <name type="scientific">Salinimicrobium catena</name>
    <dbReference type="NCBI Taxonomy" id="390640"/>
    <lineage>
        <taxon>Bacteria</taxon>
        <taxon>Pseudomonadati</taxon>
        <taxon>Bacteroidota</taxon>
        <taxon>Flavobacteriia</taxon>
        <taxon>Flavobacteriales</taxon>
        <taxon>Flavobacteriaceae</taxon>
        <taxon>Salinimicrobium</taxon>
    </lineage>
</organism>
<dbReference type="AlphaFoldDB" id="A0A1H5NZ56"/>
<keyword evidence="3" id="KW-1185">Reference proteome</keyword>
<dbReference type="Proteomes" id="UP000199448">
    <property type="component" value="Unassembled WGS sequence"/>
</dbReference>
<evidence type="ECO:0008006" key="4">
    <source>
        <dbReference type="Google" id="ProtNLM"/>
    </source>
</evidence>
<dbReference type="EMBL" id="FNUG01000007">
    <property type="protein sequence ID" value="SEF06865.1"/>
    <property type="molecule type" value="Genomic_DNA"/>
</dbReference>
<feature type="signal peptide" evidence="1">
    <location>
        <begin position="1"/>
        <end position="20"/>
    </location>
</feature>
<name>A0A1H5NZ56_9FLAO</name>
<dbReference type="PROSITE" id="PS51257">
    <property type="entry name" value="PROKAR_LIPOPROTEIN"/>
    <property type="match status" value="1"/>
</dbReference>
<evidence type="ECO:0000313" key="2">
    <source>
        <dbReference type="EMBL" id="SEF06865.1"/>
    </source>
</evidence>
<protein>
    <recommendedName>
        <fullName evidence="4">DUF1735 domain-containing protein</fullName>
    </recommendedName>
</protein>
<proteinExistence type="predicted"/>